<evidence type="ECO:0000256" key="2">
    <source>
        <dbReference type="SAM" id="MobiDB-lite"/>
    </source>
</evidence>
<dbReference type="Proteomes" id="UP001301769">
    <property type="component" value="Unassembled WGS sequence"/>
</dbReference>
<dbReference type="EMBL" id="MU858164">
    <property type="protein sequence ID" value="KAK4210850.1"/>
    <property type="molecule type" value="Genomic_DNA"/>
</dbReference>
<reference evidence="3" key="2">
    <citation type="submission" date="2023-05" db="EMBL/GenBank/DDBJ databases">
        <authorList>
            <consortium name="Lawrence Berkeley National Laboratory"/>
            <person name="Steindorff A."/>
            <person name="Hensen N."/>
            <person name="Bonometti L."/>
            <person name="Westerberg I."/>
            <person name="Brannstrom I.O."/>
            <person name="Guillou S."/>
            <person name="Cros-Aarteil S."/>
            <person name="Calhoun S."/>
            <person name="Haridas S."/>
            <person name="Kuo A."/>
            <person name="Mondo S."/>
            <person name="Pangilinan J."/>
            <person name="Riley R."/>
            <person name="Labutti K."/>
            <person name="Andreopoulos B."/>
            <person name="Lipzen A."/>
            <person name="Chen C."/>
            <person name="Yanf M."/>
            <person name="Daum C."/>
            <person name="Ng V."/>
            <person name="Clum A."/>
            <person name="Ohm R."/>
            <person name="Martin F."/>
            <person name="Silar P."/>
            <person name="Natvig D."/>
            <person name="Lalanne C."/>
            <person name="Gautier V."/>
            <person name="Ament-Velasquez S.L."/>
            <person name="Kruys A."/>
            <person name="Hutchinson M.I."/>
            <person name="Powell A.J."/>
            <person name="Barry K."/>
            <person name="Miller A.N."/>
            <person name="Grigoriev I.V."/>
            <person name="Debuchy R."/>
            <person name="Gladieux P."/>
            <person name="Thoren M.H."/>
            <person name="Johannesson H."/>
        </authorList>
    </citation>
    <scope>NUCLEOTIDE SEQUENCE</scope>
    <source>
        <strain evidence="3">PSN293</strain>
    </source>
</reference>
<protein>
    <submittedName>
        <fullName evidence="3">Uncharacterized protein</fullName>
    </submittedName>
</protein>
<sequence length="376" mass="43140">MAESKHSDTTTAHAPTLLPPARVERHMNPVLQDQDQNQEESAVKDQQQQHMIQRQEILIAELKQKRDELRSELYDIRESEQKLIEELSERNAEDRLESSQCSDSYLIETADHLRYLIDSFATVCSKDFKHRILPTMRSENTREAKYYPHLMSTAPALPTYLEILETSVGLARFLEAFVWKVLTTEVFGGFHWAGQTVSSSIVEIRRFLQRAEPGSTPSSHEQEIATWRWTLNTTQIVQNSLDGQSPEDLDIGSWKQGIVDSFLHITLGSPEDSMAEQLVDIIDLALNLDKKLSRQVTPLEWRYYNQEFLQRTDYQLDAGIMKVHDDDGVLALKRNQESKPPRVQLVVAPALVKRRDLTMDGVGVEDVLLKSIVHYT</sequence>
<gene>
    <name evidence="3" type="ORF">QBC37DRAFT_27175</name>
</gene>
<organism evidence="3 4">
    <name type="scientific">Rhypophila decipiens</name>
    <dbReference type="NCBI Taxonomy" id="261697"/>
    <lineage>
        <taxon>Eukaryota</taxon>
        <taxon>Fungi</taxon>
        <taxon>Dikarya</taxon>
        <taxon>Ascomycota</taxon>
        <taxon>Pezizomycotina</taxon>
        <taxon>Sordariomycetes</taxon>
        <taxon>Sordariomycetidae</taxon>
        <taxon>Sordariales</taxon>
        <taxon>Naviculisporaceae</taxon>
        <taxon>Rhypophila</taxon>
    </lineage>
</organism>
<evidence type="ECO:0000313" key="3">
    <source>
        <dbReference type="EMBL" id="KAK4210850.1"/>
    </source>
</evidence>
<comment type="caution">
    <text evidence="3">The sequence shown here is derived from an EMBL/GenBank/DDBJ whole genome shotgun (WGS) entry which is preliminary data.</text>
</comment>
<reference evidence="3" key="1">
    <citation type="journal article" date="2023" name="Mol. Phylogenet. Evol.">
        <title>Genome-scale phylogeny and comparative genomics of the fungal order Sordariales.</title>
        <authorList>
            <person name="Hensen N."/>
            <person name="Bonometti L."/>
            <person name="Westerberg I."/>
            <person name="Brannstrom I.O."/>
            <person name="Guillou S."/>
            <person name="Cros-Aarteil S."/>
            <person name="Calhoun S."/>
            <person name="Haridas S."/>
            <person name="Kuo A."/>
            <person name="Mondo S."/>
            <person name="Pangilinan J."/>
            <person name="Riley R."/>
            <person name="LaButti K."/>
            <person name="Andreopoulos B."/>
            <person name="Lipzen A."/>
            <person name="Chen C."/>
            <person name="Yan M."/>
            <person name="Daum C."/>
            <person name="Ng V."/>
            <person name="Clum A."/>
            <person name="Steindorff A."/>
            <person name="Ohm R.A."/>
            <person name="Martin F."/>
            <person name="Silar P."/>
            <person name="Natvig D.O."/>
            <person name="Lalanne C."/>
            <person name="Gautier V."/>
            <person name="Ament-Velasquez S.L."/>
            <person name="Kruys A."/>
            <person name="Hutchinson M.I."/>
            <person name="Powell A.J."/>
            <person name="Barry K."/>
            <person name="Miller A.N."/>
            <person name="Grigoriev I.V."/>
            <person name="Debuchy R."/>
            <person name="Gladieux P."/>
            <person name="Hiltunen Thoren M."/>
            <person name="Johannesson H."/>
        </authorList>
    </citation>
    <scope>NUCLEOTIDE SEQUENCE</scope>
    <source>
        <strain evidence="3">PSN293</strain>
    </source>
</reference>
<evidence type="ECO:0000256" key="1">
    <source>
        <dbReference type="SAM" id="Coils"/>
    </source>
</evidence>
<feature type="coiled-coil region" evidence="1">
    <location>
        <begin position="52"/>
        <end position="97"/>
    </location>
</feature>
<feature type="compositionally biased region" description="Low complexity" evidence="2">
    <location>
        <begin position="9"/>
        <end position="21"/>
    </location>
</feature>
<keyword evidence="1" id="KW-0175">Coiled coil</keyword>
<feature type="region of interest" description="Disordered" evidence="2">
    <location>
        <begin position="1"/>
        <end position="49"/>
    </location>
</feature>
<keyword evidence="4" id="KW-1185">Reference proteome</keyword>
<proteinExistence type="predicted"/>
<accession>A0AAN7B7E3</accession>
<name>A0AAN7B7E3_9PEZI</name>
<dbReference type="AlphaFoldDB" id="A0AAN7B7E3"/>
<evidence type="ECO:0000313" key="4">
    <source>
        <dbReference type="Proteomes" id="UP001301769"/>
    </source>
</evidence>